<evidence type="ECO:0000313" key="2">
    <source>
        <dbReference type="EMBL" id="WAL65592.1"/>
    </source>
</evidence>
<gene>
    <name evidence="2" type="ORF">ORV05_32710</name>
</gene>
<dbReference type="Proteomes" id="UP001163203">
    <property type="component" value="Chromosome"/>
</dbReference>
<evidence type="ECO:0000313" key="3">
    <source>
        <dbReference type="Proteomes" id="UP001163203"/>
    </source>
</evidence>
<organism evidence="2 3">
    <name type="scientific">Amycolatopsis cynarae</name>
    <dbReference type="NCBI Taxonomy" id="2995223"/>
    <lineage>
        <taxon>Bacteria</taxon>
        <taxon>Bacillati</taxon>
        <taxon>Actinomycetota</taxon>
        <taxon>Actinomycetes</taxon>
        <taxon>Pseudonocardiales</taxon>
        <taxon>Pseudonocardiaceae</taxon>
        <taxon>Amycolatopsis</taxon>
    </lineage>
</organism>
<sequence length="76" mass="8710">MVDFELAQGQSTRDSCRDSSVERDRPGYEAFVYQAAFPESGSMKSWTDDRGYCHTYWDDDKLSALPSFAPLYPWTA</sequence>
<reference evidence="2" key="1">
    <citation type="submission" date="2022-11" db="EMBL/GenBank/DDBJ databases">
        <authorList>
            <person name="Mo P."/>
        </authorList>
    </citation>
    <scope>NUCLEOTIDE SEQUENCE</scope>
    <source>
        <strain evidence="2">HUAS 11-8</strain>
    </source>
</reference>
<accession>A0ABY7B0Y7</accession>
<dbReference type="RefSeq" id="WP_268755741.1">
    <property type="nucleotide sequence ID" value="NZ_CP113836.1"/>
</dbReference>
<name>A0ABY7B0Y7_9PSEU</name>
<evidence type="ECO:0000256" key="1">
    <source>
        <dbReference type="SAM" id="MobiDB-lite"/>
    </source>
</evidence>
<proteinExistence type="predicted"/>
<protein>
    <submittedName>
        <fullName evidence="2">Uncharacterized protein</fullName>
    </submittedName>
</protein>
<keyword evidence="3" id="KW-1185">Reference proteome</keyword>
<feature type="region of interest" description="Disordered" evidence="1">
    <location>
        <begin position="1"/>
        <end position="22"/>
    </location>
</feature>
<dbReference type="EMBL" id="CP113836">
    <property type="protein sequence ID" value="WAL65592.1"/>
    <property type="molecule type" value="Genomic_DNA"/>
</dbReference>